<evidence type="ECO:0000313" key="10">
    <source>
        <dbReference type="Proteomes" id="UP000001036"/>
    </source>
</evidence>
<proteinExistence type="inferred from homology"/>
<dbReference type="InterPro" id="IPR051906">
    <property type="entry name" value="TolC-like"/>
</dbReference>
<dbReference type="PANTHER" id="PTHR30026">
    <property type="entry name" value="OUTER MEMBRANE PROTEIN TOLC"/>
    <property type="match status" value="1"/>
</dbReference>
<keyword evidence="8" id="KW-0732">Signal</keyword>
<dbReference type="SUPFAM" id="SSF56954">
    <property type="entry name" value="Outer membrane efflux proteins (OEP)"/>
    <property type="match status" value="1"/>
</dbReference>
<organism evidence="9 10">
    <name type="scientific">Cellvibrio japonicus (strain Ueda107)</name>
    <name type="common">Pseudomonas fluorescens subsp. cellulosa</name>
    <dbReference type="NCBI Taxonomy" id="498211"/>
    <lineage>
        <taxon>Bacteria</taxon>
        <taxon>Pseudomonadati</taxon>
        <taxon>Pseudomonadota</taxon>
        <taxon>Gammaproteobacteria</taxon>
        <taxon>Cellvibrionales</taxon>
        <taxon>Cellvibrionaceae</taxon>
        <taxon>Cellvibrio</taxon>
    </lineage>
</organism>
<dbReference type="STRING" id="498211.CJA_2913"/>
<gene>
    <name evidence="9" type="primary">opmH</name>
    <name evidence="9" type="ordered locus">CJA_2913</name>
</gene>
<dbReference type="GO" id="GO:0015288">
    <property type="term" value="F:porin activity"/>
    <property type="evidence" value="ECO:0007669"/>
    <property type="project" value="TreeGrafter"/>
</dbReference>
<feature type="signal peptide" evidence="8">
    <location>
        <begin position="1"/>
        <end position="39"/>
    </location>
</feature>
<dbReference type="eggNOG" id="COG1538">
    <property type="taxonomic scope" value="Bacteria"/>
</dbReference>
<comment type="similarity">
    <text evidence="2">Belongs to the outer membrane factor (OMF) (TC 1.B.17) family.</text>
</comment>
<keyword evidence="4" id="KW-1134">Transmembrane beta strand</keyword>
<accession>B3PCK4</accession>
<evidence type="ECO:0000256" key="2">
    <source>
        <dbReference type="ARBA" id="ARBA00007613"/>
    </source>
</evidence>
<name>B3PCK4_CELJU</name>
<dbReference type="KEGG" id="cja:CJA_2913"/>
<protein>
    <submittedName>
        <fullName evidence="9">Outer membrane efflux protein</fullName>
    </submittedName>
</protein>
<comment type="subcellular location">
    <subcellularLocation>
        <location evidence="1">Cell outer membrane</location>
    </subcellularLocation>
</comment>
<dbReference type="InterPro" id="IPR010130">
    <property type="entry name" value="T1SS_OMP_TolC"/>
</dbReference>
<evidence type="ECO:0000256" key="3">
    <source>
        <dbReference type="ARBA" id="ARBA00022448"/>
    </source>
</evidence>
<sequence>MESVAESEFNLRPSENPMKKTKLYLLVSLFSLTPFTANANSLLDVYELALKNDAQLKADTAKYEAGLQNKAIGRAGLLPTITAGASFTKSDIDTTNNLTNTTVNSDTDSLGWDISLTQPLFNMSLWYNYQQGSKLSELAEAQYGADQQSLIVRVATAYFNVLRAIENLEATIAEEQALGKQLEQAKQRFDVGLTAITEVHEAQAAYDSATAATLEARGLIGINFEALEVLTGRQETAIAPLAPAFPVVPPSPANRADWVEFALKNNYGLKAAKLQADASLDSAKSTKAGHLPTLGLSLGYSDTDTDGTEANTNFDTTREGSNISLNLNVPIYSGGETSARSRQAYAQYNQNFEIYNSTQRSVIQNARSLHLTMETDVARIQARKQAVVSNQSALEATQSGYEVGTRNLVEVLLAQRNLYQARRSYSDALFDYVINSFQLREVAGMLTPADVQAIDQWLQDNALRNRAQYDNY</sequence>
<dbReference type="Gene3D" id="1.20.1600.10">
    <property type="entry name" value="Outer membrane efflux proteins (OEP)"/>
    <property type="match status" value="1"/>
</dbReference>
<feature type="chain" id="PRO_5002793716" evidence="8">
    <location>
        <begin position="40"/>
        <end position="472"/>
    </location>
</feature>
<evidence type="ECO:0000256" key="7">
    <source>
        <dbReference type="ARBA" id="ARBA00023237"/>
    </source>
</evidence>
<keyword evidence="6" id="KW-0472">Membrane</keyword>
<dbReference type="AlphaFoldDB" id="B3PCK4"/>
<evidence type="ECO:0000256" key="4">
    <source>
        <dbReference type="ARBA" id="ARBA00022452"/>
    </source>
</evidence>
<dbReference type="NCBIfam" id="TIGR01844">
    <property type="entry name" value="type_I_sec_TolC"/>
    <property type="match status" value="1"/>
</dbReference>
<keyword evidence="10" id="KW-1185">Reference proteome</keyword>
<dbReference type="HOGENOM" id="CLU_012817_0_2_6"/>
<dbReference type="GO" id="GO:1990281">
    <property type="term" value="C:efflux pump complex"/>
    <property type="evidence" value="ECO:0007669"/>
    <property type="project" value="TreeGrafter"/>
</dbReference>
<dbReference type="Proteomes" id="UP000001036">
    <property type="component" value="Chromosome"/>
</dbReference>
<dbReference type="PANTHER" id="PTHR30026:SF20">
    <property type="entry name" value="OUTER MEMBRANE PROTEIN TOLC"/>
    <property type="match status" value="1"/>
</dbReference>
<evidence type="ECO:0000256" key="6">
    <source>
        <dbReference type="ARBA" id="ARBA00023136"/>
    </source>
</evidence>
<evidence type="ECO:0000313" key="9">
    <source>
        <dbReference type="EMBL" id="ACE83947.1"/>
    </source>
</evidence>
<keyword evidence="5" id="KW-0812">Transmembrane</keyword>
<dbReference type="GO" id="GO:0009279">
    <property type="term" value="C:cell outer membrane"/>
    <property type="evidence" value="ECO:0007669"/>
    <property type="project" value="UniProtKB-SubCell"/>
</dbReference>
<evidence type="ECO:0000256" key="5">
    <source>
        <dbReference type="ARBA" id="ARBA00022692"/>
    </source>
</evidence>
<dbReference type="InterPro" id="IPR003423">
    <property type="entry name" value="OMP_efflux"/>
</dbReference>
<keyword evidence="7" id="KW-0998">Cell outer membrane</keyword>
<dbReference type="Pfam" id="PF02321">
    <property type="entry name" value="OEP"/>
    <property type="match status" value="2"/>
</dbReference>
<dbReference type="EMBL" id="CP000934">
    <property type="protein sequence ID" value="ACE83947.1"/>
    <property type="molecule type" value="Genomic_DNA"/>
</dbReference>
<evidence type="ECO:0000256" key="1">
    <source>
        <dbReference type="ARBA" id="ARBA00004442"/>
    </source>
</evidence>
<keyword evidence="3" id="KW-0813">Transport</keyword>
<evidence type="ECO:0000256" key="8">
    <source>
        <dbReference type="SAM" id="SignalP"/>
    </source>
</evidence>
<dbReference type="GO" id="GO:0015562">
    <property type="term" value="F:efflux transmembrane transporter activity"/>
    <property type="evidence" value="ECO:0007669"/>
    <property type="project" value="InterPro"/>
</dbReference>
<reference evidence="9 10" key="1">
    <citation type="journal article" date="2008" name="J. Bacteriol.">
        <title>Insights into plant cell wall degradation from the genome sequence of the soil bacterium Cellvibrio japonicus.</title>
        <authorList>
            <person name="Deboy R.T."/>
            <person name="Mongodin E.F."/>
            <person name="Fouts D.E."/>
            <person name="Tailford L.E."/>
            <person name="Khouri H."/>
            <person name="Emerson J.B."/>
            <person name="Mohamoud Y."/>
            <person name="Watkins K."/>
            <person name="Henrissat B."/>
            <person name="Gilbert H.J."/>
            <person name="Nelson K.E."/>
        </authorList>
    </citation>
    <scope>NUCLEOTIDE SEQUENCE [LARGE SCALE GENOMIC DNA]</scope>
    <source>
        <strain evidence="9 10">Ueda107</strain>
    </source>
</reference>